<dbReference type="EMBL" id="UOFM01000416">
    <property type="protein sequence ID" value="VAW81685.1"/>
    <property type="molecule type" value="Genomic_DNA"/>
</dbReference>
<protein>
    <submittedName>
        <fullName evidence="1">Uncharacterized protein</fullName>
    </submittedName>
</protein>
<reference evidence="1" key="1">
    <citation type="submission" date="2018-06" db="EMBL/GenBank/DDBJ databases">
        <authorList>
            <person name="Zhirakovskaya E."/>
        </authorList>
    </citation>
    <scope>NUCLEOTIDE SEQUENCE</scope>
</reference>
<name>A0A3B0YLA5_9ZZZZ</name>
<sequence>MIDDALKRRLRALVGQQVEYCGQLCQIIEVLDSEQALVVQCMSATLSSPAIQGNQFGEATRRVQACHTIKLYDERQQLDADISHWLDQASS</sequence>
<organism evidence="1">
    <name type="scientific">hydrothermal vent metagenome</name>
    <dbReference type="NCBI Taxonomy" id="652676"/>
    <lineage>
        <taxon>unclassified sequences</taxon>
        <taxon>metagenomes</taxon>
        <taxon>ecological metagenomes</taxon>
    </lineage>
</organism>
<gene>
    <name evidence="1" type="ORF">MNBD_GAMMA14-214</name>
</gene>
<proteinExistence type="predicted"/>
<dbReference type="AlphaFoldDB" id="A0A3B0YLA5"/>
<accession>A0A3B0YLA5</accession>
<evidence type="ECO:0000313" key="1">
    <source>
        <dbReference type="EMBL" id="VAW81685.1"/>
    </source>
</evidence>